<dbReference type="InterPro" id="IPR058031">
    <property type="entry name" value="AAA_lid_NorR"/>
</dbReference>
<dbReference type="InterPro" id="IPR002078">
    <property type="entry name" value="Sigma_54_int"/>
</dbReference>
<dbReference type="PROSITE" id="PS00676">
    <property type="entry name" value="SIGMA54_INTERACT_2"/>
    <property type="match status" value="1"/>
</dbReference>
<evidence type="ECO:0000256" key="2">
    <source>
        <dbReference type="ARBA" id="ARBA00022797"/>
    </source>
</evidence>
<keyword evidence="2" id="KW-0058">Aromatic hydrocarbons catabolism</keyword>
<gene>
    <name evidence="12" type="ORF">JOC86_002617</name>
</gene>
<dbReference type="PANTHER" id="PTHR32071:SF57">
    <property type="entry name" value="C4-DICARBOXYLATE TRANSPORT TRANSCRIPTIONAL REGULATORY PROTEIN DCTD"/>
    <property type="match status" value="1"/>
</dbReference>
<dbReference type="PROSITE" id="PS50045">
    <property type="entry name" value="SIGMA54_INTERACT_4"/>
    <property type="match status" value="1"/>
</dbReference>
<dbReference type="Pfam" id="PF25601">
    <property type="entry name" value="AAA_lid_14"/>
    <property type="match status" value="1"/>
</dbReference>
<feature type="domain" description="PAC" evidence="11">
    <location>
        <begin position="72"/>
        <end position="124"/>
    </location>
</feature>
<keyword evidence="13" id="KW-1185">Reference proteome</keyword>
<reference evidence="12 13" key="1">
    <citation type="submission" date="2021-01" db="EMBL/GenBank/DDBJ databases">
        <title>Genomic Encyclopedia of Type Strains, Phase IV (KMG-IV): sequencing the most valuable type-strain genomes for metagenomic binning, comparative biology and taxonomic classification.</title>
        <authorList>
            <person name="Goeker M."/>
        </authorList>
    </citation>
    <scope>NUCLEOTIDE SEQUENCE [LARGE SCALE GENOMIC DNA]</scope>
    <source>
        <strain evidence="12 13">DSM 24834</strain>
    </source>
</reference>
<dbReference type="Gene3D" id="1.10.8.60">
    <property type="match status" value="1"/>
</dbReference>
<dbReference type="PROSITE" id="PS00688">
    <property type="entry name" value="SIGMA54_INTERACT_3"/>
    <property type="match status" value="1"/>
</dbReference>
<evidence type="ECO:0000256" key="7">
    <source>
        <dbReference type="ARBA" id="ARBA00029500"/>
    </source>
</evidence>
<evidence type="ECO:0000256" key="3">
    <source>
        <dbReference type="ARBA" id="ARBA00022840"/>
    </source>
</evidence>
<evidence type="ECO:0000256" key="5">
    <source>
        <dbReference type="ARBA" id="ARBA00023125"/>
    </source>
</evidence>
<name>A0ABS2NE38_9BACI</name>
<dbReference type="Pfam" id="PF13426">
    <property type="entry name" value="PAS_9"/>
    <property type="match status" value="1"/>
</dbReference>
<organism evidence="12 13">
    <name type="scientific">Rossellomorea pakistanensis</name>
    <dbReference type="NCBI Taxonomy" id="992288"/>
    <lineage>
        <taxon>Bacteria</taxon>
        <taxon>Bacillati</taxon>
        <taxon>Bacillota</taxon>
        <taxon>Bacilli</taxon>
        <taxon>Bacillales</taxon>
        <taxon>Bacillaceae</taxon>
        <taxon>Rossellomorea</taxon>
    </lineage>
</organism>
<dbReference type="SUPFAM" id="SSF52540">
    <property type="entry name" value="P-loop containing nucleoside triphosphate hydrolases"/>
    <property type="match status" value="1"/>
</dbReference>
<feature type="domain" description="PAS" evidence="10">
    <location>
        <begin position="5"/>
        <end position="53"/>
    </location>
</feature>
<dbReference type="InterPro" id="IPR027417">
    <property type="entry name" value="P-loop_NTPase"/>
</dbReference>
<keyword evidence="1" id="KW-0547">Nucleotide-binding</keyword>
<dbReference type="InterPro" id="IPR003593">
    <property type="entry name" value="AAA+_ATPase"/>
</dbReference>
<dbReference type="Proteomes" id="UP001646157">
    <property type="component" value="Unassembled WGS sequence"/>
</dbReference>
<sequence length="466" mass="53234">MTESLNHVLNKIVETSNNNITITDKHGIILNSNPAHWSLYGIEANHYIGKSVLDLEDEGVLSPSITASVIKNQKPIQILQQTKTGKVVMSTAFPVFDDEGNMSNIISYAQDQTEIKNLQEQYERLQRKIKIVQTEVQELREKEYGKGGMVIRSKQMTQLMKTVSRVAQTDVTVLFLGESGVGKSALAHTLHNQSHRRKEPFIEVNCSTIPESLFESEMFGYDAGAFTGALKEGKQGLIEQADGGTLFLDEVGDLPLSMQVKLLKTLQDKKIMRVGGKKEKKIDFRLIVATNKDLSEMVEQKKFRSDLFYRLNVIPLQIPPLRERFEDIPLLIQHYYEKLNHKYNLNKQFHSTTYENLLNYSWPGNIRELENVMERVLLISEGSTIYPSDLPKVMKDANHINHPIQNSENEDFKKQSLKHALEQLEVQILTDAYNHYNSTYEIAEALGISQPSVIYKFKKYNIGRSK</sequence>
<keyword evidence="4" id="KW-0805">Transcription regulation</keyword>
<keyword evidence="3" id="KW-0067">ATP-binding</keyword>
<dbReference type="CDD" id="cd00009">
    <property type="entry name" value="AAA"/>
    <property type="match status" value="1"/>
</dbReference>
<feature type="coiled-coil region" evidence="8">
    <location>
        <begin position="108"/>
        <end position="142"/>
    </location>
</feature>
<dbReference type="InterPro" id="IPR009057">
    <property type="entry name" value="Homeodomain-like_sf"/>
</dbReference>
<keyword evidence="5" id="KW-0238">DNA-binding</keyword>
<dbReference type="InterPro" id="IPR035965">
    <property type="entry name" value="PAS-like_dom_sf"/>
</dbReference>
<comment type="caution">
    <text evidence="12">The sequence shown here is derived from an EMBL/GenBank/DDBJ whole genome shotgun (WGS) entry which is preliminary data.</text>
</comment>
<keyword evidence="6" id="KW-0804">Transcription</keyword>
<dbReference type="EMBL" id="JAFBDZ010000002">
    <property type="protein sequence ID" value="MBM7586075.1"/>
    <property type="molecule type" value="Genomic_DNA"/>
</dbReference>
<evidence type="ECO:0000313" key="13">
    <source>
        <dbReference type="Proteomes" id="UP001646157"/>
    </source>
</evidence>
<dbReference type="InterPro" id="IPR030828">
    <property type="entry name" value="HTH_TyrR"/>
</dbReference>
<dbReference type="Gene3D" id="3.30.450.20">
    <property type="entry name" value="PAS domain"/>
    <property type="match status" value="1"/>
</dbReference>
<evidence type="ECO:0000256" key="6">
    <source>
        <dbReference type="ARBA" id="ARBA00023163"/>
    </source>
</evidence>
<evidence type="ECO:0000256" key="4">
    <source>
        <dbReference type="ARBA" id="ARBA00023015"/>
    </source>
</evidence>
<evidence type="ECO:0000313" key="12">
    <source>
        <dbReference type="EMBL" id="MBM7586075.1"/>
    </source>
</evidence>
<dbReference type="SMART" id="SM00382">
    <property type="entry name" value="AAA"/>
    <property type="match status" value="1"/>
</dbReference>
<dbReference type="PANTHER" id="PTHR32071">
    <property type="entry name" value="TRANSCRIPTIONAL REGULATORY PROTEIN"/>
    <property type="match status" value="1"/>
</dbReference>
<dbReference type="InterPro" id="IPR025662">
    <property type="entry name" value="Sigma_54_int_dom_ATP-bd_1"/>
</dbReference>
<evidence type="ECO:0000259" key="9">
    <source>
        <dbReference type="PROSITE" id="PS50045"/>
    </source>
</evidence>
<dbReference type="SUPFAM" id="SSF46689">
    <property type="entry name" value="Homeodomain-like"/>
    <property type="match status" value="1"/>
</dbReference>
<dbReference type="InterPro" id="IPR025943">
    <property type="entry name" value="Sigma_54_int_dom_ATP-bd_2"/>
</dbReference>
<dbReference type="InterPro" id="IPR000700">
    <property type="entry name" value="PAS-assoc_C"/>
</dbReference>
<dbReference type="PROSITE" id="PS50112">
    <property type="entry name" value="PAS"/>
    <property type="match status" value="1"/>
</dbReference>
<keyword evidence="8" id="KW-0175">Coiled coil</keyword>
<evidence type="ECO:0000259" key="10">
    <source>
        <dbReference type="PROSITE" id="PS50112"/>
    </source>
</evidence>
<dbReference type="InterPro" id="IPR025944">
    <property type="entry name" value="Sigma_54_int_dom_CS"/>
</dbReference>
<dbReference type="SUPFAM" id="SSF55785">
    <property type="entry name" value="PYP-like sensor domain (PAS domain)"/>
    <property type="match status" value="1"/>
</dbReference>
<dbReference type="Pfam" id="PF00158">
    <property type="entry name" value="Sigma54_activat"/>
    <property type="match status" value="1"/>
</dbReference>
<evidence type="ECO:0000256" key="1">
    <source>
        <dbReference type="ARBA" id="ARBA00022741"/>
    </source>
</evidence>
<dbReference type="InterPro" id="IPR000014">
    <property type="entry name" value="PAS"/>
</dbReference>
<dbReference type="Pfam" id="PF18024">
    <property type="entry name" value="HTH_50"/>
    <property type="match status" value="1"/>
</dbReference>
<accession>A0ABS2NE38</accession>
<dbReference type="RefSeq" id="WP_205173119.1">
    <property type="nucleotide sequence ID" value="NZ_JAFBDZ010000002.1"/>
</dbReference>
<evidence type="ECO:0000256" key="8">
    <source>
        <dbReference type="SAM" id="Coils"/>
    </source>
</evidence>
<proteinExistence type="predicted"/>
<protein>
    <recommendedName>
        <fullName evidence="7">HTH-type transcriptional regulatory protein TyrR</fullName>
    </recommendedName>
</protein>
<dbReference type="NCBIfam" id="TIGR00229">
    <property type="entry name" value="sensory_box"/>
    <property type="match status" value="1"/>
</dbReference>
<dbReference type="Gene3D" id="3.40.50.300">
    <property type="entry name" value="P-loop containing nucleotide triphosphate hydrolases"/>
    <property type="match status" value="1"/>
</dbReference>
<evidence type="ECO:0000259" key="11">
    <source>
        <dbReference type="PROSITE" id="PS50113"/>
    </source>
</evidence>
<feature type="domain" description="Sigma-54 factor interaction" evidence="9">
    <location>
        <begin position="149"/>
        <end position="378"/>
    </location>
</feature>
<dbReference type="PROSITE" id="PS50113">
    <property type="entry name" value="PAC"/>
    <property type="match status" value="1"/>
</dbReference>
<dbReference type="Gene3D" id="1.10.10.60">
    <property type="entry name" value="Homeodomain-like"/>
    <property type="match status" value="1"/>
</dbReference>
<dbReference type="PROSITE" id="PS00675">
    <property type="entry name" value="SIGMA54_INTERACT_1"/>
    <property type="match status" value="1"/>
</dbReference>